<dbReference type="PROSITE" id="PS51384">
    <property type="entry name" value="FAD_FR"/>
    <property type="match status" value="1"/>
</dbReference>
<keyword evidence="7 14" id="KW-0274">FAD</keyword>
<comment type="cofactor">
    <cofactor evidence="14 15">
        <name>heme</name>
        <dbReference type="ChEBI" id="CHEBI:30413"/>
    </cofactor>
</comment>
<keyword evidence="9 14" id="KW-0560">Oxidoreductase</keyword>
<dbReference type="InterPro" id="IPR017927">
    <property type="entry name" value="FAD-bd_FR_type"/>
</dbReference>
<dbReference type="FunFam" id="3.40.50.80:FF:000001">
    <property type="entry name" value="NADPH--cytochrome P450 reductase 1"/>
    <property type="match status" value="1"/>
</dbReference>
<dbReference type="CDD" id="cd11068">
    <property type="entry name" value="CYP120A1"/>
    <property type="match status" value="1"/>
</dbReference>
<evidence type="ECO:0000256" key="12">
    <source>
        <dbReference type="ARBA" id="ARBA00049342"/>
    </source>
</evidence>
<dbReference type="Gene3D" id="1.10.630.10">
    <property type="entry name" value="Cytochrome P450"/>
    <property type="match status" value="1"/>
</dbReference>
<dbReference type="PIRSF" id="PIRSF000209">
    <property type="entry name" value="Bifunctional_P450_P450R"/>
    <property type="match status" value="1"/>
</dbReference>
<dbReference type="GO" id="GO:0070330">
    <property type="term" value="F:aromatase activity"/>
    <property type="evidence" value="ECO:0007669"/>
    <property type="project" value="UniProtKB-UniRule"/>
</dbReference>
<evidence type="ECO:0000256" key="3">
    <source>
        <dbReference type="ARBA" id="ARBA00022617"/>
    </source>
</evidence>
<comment type="function">
    <text evidence="14">Functions as a fatty acid monooxygenase.</text>
</comment>
<keyword evidence="4 14" id="KW-0285">Flavoprotein</keyword>
<keyword evidence="2 14" id="KW-0813">Transport</keyword>
<reference evidence="18" key="1">
    <citation type="submission" date="2023-05" db="EMBL/GenBank/DDBJ databases">
        <title>Comparative genomics of Bacillaceae isolates and their secondary metabolite potential.</title>
        <authorList>
            <person name="Song L."/>
            <person name="Nielsen L.J."/>
            <person name="Mohite O."/>
            <person name="Xu X."/>
            <person name="Weber T."/>
            <person name="Kovacs A.T."/>
        </authorList>
    </citation>
    <scope>NUCLEOTIDE SEQUENCE</scope>
    <source>
        <strain evidence="18">LY1</strain>
    </source>
</reference>
<dbReference type="Gene3D" id="3.40.50.360">
    <property type="match status" value="1"/>
</dbReference>
<dbReference type="GO" id="GO:0003958">
    <property type="term" value="F:NADPH-hemoprotein reductase activity"/>
    <property type="evidence" value="ECO:0007669"/>
    <property type="project" value="UniProtKB-UniRule"/>
</dbReference>
<protein>
    <recommendedName>
        <fullName evidence="14">Bifunctional cytochrome P450/NADPH--P450 reductase</fullName>
    </recommendedName>
    <domain>
        <recommendedName>
            <fullName evidence="14">Cytochrome P450</fullName>
            <ecNumber evidence="14">1.14.14.1</ecNumber>
        </recommendedName>
    </domain>
    <domain>
        <recommendedName>
            <fullName evidence="14">NADPH--cytochrome P450 reductase</fullName>
            <ecNumber evidence="14">1.6.2.4</ecNumber>
        </recommendedName>
    </domain>
</protein>
<evidence type="ECO:0000256" key="8">
    <source>
        <dbReference type="ARBA" id="ARBA00022857"/>
    </source>
</evidence>
<gene>
    <name evidence="18" type="ORF">QNH24_13595</name>
</gene>
<dbReference type="InterPro" id="IPR001433">
    <property type="entry name" value="OxRdtase_FAD/NAD-bd"/>
</dbReference>
<dbReference type="InterPro" id="IPR001709">
    <property type="entry name" value="Flavoprot_Pyr_Nucl_cyt_Rdtase"/>
</dbReference>
<dbReference type="CDD" id="cd06206">
    <property type="entry name" value="bifunctional_CYPOR"/>
    <property type="match status" value="1"/>
</dbReference>
<comment type="catalytic activity">
    <reaction evidence="14">
        <text>an organic molecule + reduced [NADPH--hemoprotein reductase] + O2 = an alcohol + oxidized [NADPH--hemoprotein reductase] + H2O + H(+)</text>
        <dbReference type="Rhea" id="RHEA:17149"/>
        <dbReference type="Rhea" id="RHEA-COMP:11964"/>
        <dbReference type="Rhea" id="RHEA-COMP:11965"/>
        <dbReference type="ChEBI" id="CHEBI:15377"/>
        <dbReference type="ChEBI" id="CHEBI:15378"/>
        <dbReference type="ChEBI" id="CHEBI:15379"/>
        <dbReference type="ChEBI" id="CHEBI:30879"/>
        <dbReference type="ChEBI" id="CHEBI:57618"/>
        <dbReference type="ChEBI" id="CHEBI:58210"/>
        <dbReference type="ChEBI" id="CHEBI:142491"/>
        <dbReference type="EC" id="1.14.14.1"/>
    </reaction>
</comment>
<dbReference type="SUPFAM" id="SSF52343">
    <property type="entry name" value="Ferredoxin reductase-like, C-terminal NADP-linked domain"/>
    <property type="match status" value="1"/>
</dbReference>
<dbReference type="InterPro" id="IPR001128">
    <property type="entry name" value="Cyt_P450"/>
</dbReference>
<dbReference type="SUPFAM" id="SSF63380">
    <property type="entry name" value="Riboflavin synthase domain-like"/>
    <property type="match status" value="1"/>
</dbReference>
<dbReference type="AlphaFoldDB" id="A0AAX3WNV4"/>
<evidence type="ECO:0000313" key="18">
    <source>
        <dbReference type="EMBL" id="WHY49380.1"/>
    </source>
</evidence>
<dbReference type="Proteomes" id="UP001178322">
    <property type="component" value="Chromosome"/>
</dbReference>
<dbReference type="InterPro" id="IPR008254">
    <property type="entry name" value="Flavodoxin/NO_synth"/>
</dbReference>
<dbReference type="InterPro" id="IPR017938">
    <property type="entry name" value="Riboflavin_synthase-like_b-brl"/>
</dbReference>
<evidence type="ECO:0000256" key="14">
    <source>
        <dbReference type="PIRNR" id="PIRNR000209"/>
    </source>
</evidence>
<dbReference type="Pfam" id="PF00667">
    <property type="entry name" value="FAD_binding_1"/>
    <property type="match status" value="1"/>
</dbReference>
<evidence type="ECO:0000256" key="11">
    <source>
        <dbReference type="ARBA" id="ARBA00023033"/>
    </source>
</evidence>
<dbReference type="InterPro" id="IPR023206">
    <property type="entry name" value="Bifunctional_P450_P450_red"/>
</dbReference>
<dbReference type="Gene3D" id="3.40.50.80">
    <property type="entry name" value="Nucleotide-binding domain of ferredoxin-NADP reductase (FNR) module"/>
    <property type="match status" value="1"/>
</dbReference>
<dbReference type="EC" id="1.6.2.4" evidence="14"/>
<dbReference type="PANTHER" id="PTHR19384">
    <property type="entry name" value="NITRIC OXIDE SYNTHASE-RELATED"/>
    <property type="match status" value="1"/>
</dbReference>
<sequence length="1055" mass="120412">MISVEDVPKPKTFGPLGHLPLIDKEQPTLSLCKLAEEYGPIYRLEIPGYTSLVISGHELVADVCDVSRFDKQIYSELENVRAFGGDGLFTSRTTEPNWQKAHNILLPTFSKHAMKDYHSMMIDISTQLIQKWERLNPMEEIDVPEDMTRLTLDTIGLCGFNYRFNSFYRETHSPFIMSMVRALNEAMLKSSRLKIQNLMMVGTRRQFNEDIETMFTLVDKIIEERKARGTQEQIDLLGRMLNIKDPDTGETLSDENIRYQIITFLIAGHETTSGLLSFALYFLIKHPEVLEKAYAEVDQILTEETPTYEQILQLKYIRLILNESLRLWPTAPGFELYAKEDTVIGDKYLIKKGDNISVLLPQLHRDKNAWGENAEQFYPERFEDSQNVPTHAFKPFGNGQRACIGMQFALHEATLVLGMILQRFELIDYDNYQLKIQQTLTIKPGDFKIRVKQRNRVIDPEKTVAPQRQEKMYPLPKPSVENAKMSLLILYGSDLGTTERIAKQLADEAVLYGIRSEVATLDEYAGKLPKEGAVLIVCSSYNGHPPRNARKFLAWLENSNENSLKGINYAVFGCGDRNWHYTYQKVPRTIDEQLAIKGATRILPHGEADVSADFEKQLENWLEQLWRTMKVTYDLTLDDNMLLEQTKLSIQVVKGLATVPLALKHGARYASIIKNEELQTANSDRSTRHIEIALPKELSYQEGDHLGVIPKNSSKLIHRVLRRFKLNANDQLIISSNGNGLHLPTDFPVSLYEVLATSVELQETASRIQIRELAVYTECPPHKRELEHLLQEDIYKEQVLNKRLSMLELLEMYEACELPFEKFIALLPPLKPRYYSISSSPKEDPERLSITVGVVREPAWSGRGDYHGVASNYLAQCQPGESLVMFIRSVDSGFQLPEDATTSIIMVGHGTGVAPFRGFLQARAAMKKRGIPLGQAHLFFGCRNEADFIYREELEQFEKDGIVTLHTAFSRKEGTPKAYVQQVMEPYSSNIIEMLNNNGRLYVCGDGNHMAPAVEAMLQQTYQSKKGVGEKEAIDWLEQHQHNRKYAKDVWVQNG</sequence>
<dbReference type="RefSeq" id="WP_283872840.1">
    <property type="nucleotide sequence ID" value="NZ_CP126101.1"/>
</dbReference>
<evidence type="ECO:0000256" key="5">
    <source>
        <dbReference type="ARBA" id="ARBA00022643"/>
    </source>
</evidence>
<evidence type="ECO:0000256" key="13">
    <source>
        <dbReference type="ARBA" id="ARBA00052219"/>
    </source>
</evidence>
<dbReference type="EC" id="1.14.14.1" evidence="14"/>
<dbReference type="PRINTS" id="PR00371">
    <property type="entry name" value="FPNCR"/>
</dbReference>
<keyword evidence="5 14" id="KW-0288">FMN</keyword>
<keyword evidence="6 14" id="KW-0479">Metal-binding</keyword>
<organism evidence="18 19">
    <name type="scientific">Lysinibacillus pakistanensis</name>
    <dbReference type="NCBI Taxonomy" id="759811"/>
    <lineage>
        <taxon>Bacteria</taxon>
        <taxon>Bacillati</taxon>
        <taxon>Bacillota</taxon>
        <taxon>Bacilli</taxon>
        <taxon>Bacillales</taxon>
        <taxon>Bacillaceae</taxon>
        <taxon>Lysinibacillus</taxon>
    </lineage>
</organism>
<evidence type="ECO:0000313" key="19">
    <source>
        <dbReference type="Proteomes" id="UP001178322"/>
    </source>
</evidence>
<dbReference type="PANTHER" id="PTHR19384:SF17">
    <property type="entry name" value="NADPH--CYTOCHROME P450 REDUCTASE"/>
    <property type="match status" value="1"/>
</dbReference>
<comment type="catalytic activity">
    <reaction evidence="13">
        <text>hydrogen sulfide + 3 NADP(+) + 3 H2O = sulfite + 3 NADPH + 4 H(+)</text>
        <dbReference type="Rhea" id="RHEA:13801"/>
        <dbReference type="ChEBI" id="CHEBI:15377"/>
        <dbReference type="ChEBI" id="CHEBI:15378"/>
        <dbReference type="ChEBI" id="CHEBI:17359"/>
        <dbReference type="ChEBI" id="CHEBI:29919"/>
        <dbReference type="ChEBI" id="CHEBI:57783"/>
        <dbReference type="ChEBI" id="CHEBI:58349"/>
        <dbReference type="EC" id="1.8.1.2"/>
    </reaction>
</comment>
<dbReference type="GO" id="GO:0004783">
    <property type="term" value="F:sulfite reductase (NADPH) activity"/>
    <property type="evidence" value="ECO:0007669"/>
    <property type="project" value="UniProtKB-EC"/>
</dbReference>
<dbReference type="GO" id="GO:0009055">
    <property type="term" value="F:electron transfer activity"/>
    <property type="evidence" value="ECO:0007669"/>
    <property type="project" value="InterPro"/>
</dbReference>
<feature type="domain" description="FAD-binding FR-type" evidence="17">
    <location>
        <begin position="665"/>
        <end position="897"/>
    </location>
</feature>
<proteinExistence type="inferred from homology"/>
<dbReference type="GO" id="GO:0005506">
    <property type="term" value="F:iron ion binding"/>
    <property type="evidence" value="ECO:0007669"/>
    <property type="project" value="UniProtKB-UniRule"/>
</dbReference>
<evidence type="ECO:0000256" key="4">
    <source>
        <dbReference type="ARBA" id="ARBA00022630"/>
    </source>
</evidence>
<dbReference type="InterPro" id="IPR001226">
    <property type="entry name" value="Flavodoxin_CS"/>
</dbReference>
<evidence type="ECO:0000256" key="10">
    <source>
        <dbReference type="ARBA" id="ARBA00023004"/>
    </source>
</evidence>
<dbReference type="InterPro" id="IPR029039">
    <property type="entry name" value="Flavoprotein-like_sf"/>
</dbReference>
<dbReference type="InterPro" id="IPR003097">
    <property type="entry name" value="CysJ-like_FAD-binding"/>
</dbReference>
<feature type="domain" description="Flavodoxin-like" evidence="16">
    <location>
        <begin position="487"/>
        <end position="626"/>
    </location>
</feature>
<evidence type="ECO:0000256" key="1">
    <source>
        <dbReference type="ARBA" id="ARBA00010018"/>
    </source>
</evidence>
<dbReference type="InterPro" id="IPR023173">
    <property type="entry name" value="NADPH_Cyt_P450_Rdtase_alpha"/>
</dbReference>
<dbReference type="PROSITE" id="PS50902">
    <property type="entry name" value="FLAVODOXIN_LIKE"/>
    <property type="match status" value="1"/>
</dbReference>
<dbReference type="GO" id="GO:0010181">
    <property type="term" value="F:FMN binding"/>
    <property type="evidence" value="ECO:0007669"/>
    <property type="project" value="UniProtKB-UniRule"/>
</dbReference>
<dbReference type="GO" id="GO:0005829">
    <property type="term" value="C:cytosol"/>
    <property type="evidence" value="ECO:0007669"/>
    <property type="project" value="TreeGrafter"/>
</dbReference>
<keyword evidence="14" id="KW-0249">Electron transport</keyword>
<dbReference type="GO" id="GO:0020037">
    <property type="term" value="F:heme binding"/>
    <property type="evidence" value="ECO:0007669"/>
    <property type="project" value="UniProtKB-UniRule"/>
</dbReference>
<evidence type="ECO:0000259" key="16">
    <source>
        <dbReference type="PROSITE" id="PS50902"/>
    </source>
</evidence>
<keyword evidence="11 14" id="KW-0503">Monooxygenase</keyword>
<keyword evidence="8 14" id="KW-0521">NADP</keyword>
<dbReference type="Gene3D" id="2.40.30.10">
    <property type="entry name" value="Translation factors"/>
    <property type="match status" value="1"/>
</dbReference>
<dbReference type="SUPFAM" id="SSF52218">
    <property type="entry name" value="Flavoproteins"/>
    <property type="match status" value="1"/>
</dbReference>
<evidence type="ECO:0000256" key="7">
    <source>
        <dbReference type="ARBA" id="ARBA00022827"/>
    </source>
</evidence>
<dbReference type="FunFam" id="1.10.630.10:FF:000040">
    <property type="entry name" value="Bifunctional cytochrome P450/NADPH--P450 reductase"/>
    <property type="match status" value="1"/>
</dbReference>
<evidence type="ECO:0000259" key="17">
    <source>
        <dbReference type="PROSITE" id="PS51384"/>
    </source>
</evidence>
<dbReference type="InterPro" id="IPR001094">
    <property type="entry name" value="Flavdoxin-like"/>
</dbReference>
<feature type="binding site" description="axial binding residue" evidence="15">
    <location>
        <position position="403"/>
    </location>
    <ligand>
        <name>heme</name>
        <dbReference type="ChEBI" id="CHEBI:30413"/>
    </ligand>
    <ligandPart>
        <name>Fe</name>
        <dbReference type="ChEBI" id="CHEBI:18248"/>
    </ligandPart>
</feature>
<comment type="catalytic activity">
    <reaction evidence="12 14">
        <text>2 oxidized [cytochrome P450] + NADPH = 2 reduced [cytochrome P450] + NADP(+) + H(+)</text>
        <dbReference type="Rhea" id="RHEA:24040"/>
        <dbReference type="Rhea" id="RHEA-COMP:14627"/>
        <dbReference type="Rhea" id="RHEA-COMP:14628"/>
        <dbReference type="ChEBI" id="CHEBI:15378"/>
        <dbReference type="ChEBI" id="CHEBI:55376"/>
        <dbReference type="ChEBI" id="CHEBI:57783"/>
        <dbReference type="ChEBI" id="CHEBI:58349"/>
        <dbReference type="ChEBI" id="CHEBI:60344"/>
        <dbReference type="EC" id="1.6.2.4"/>
    </reaction>
</comment>
<comment type="similarity">
    <text evidence="1 14">In the N-terminal section; belongs to the cytochrome P450 family.</text>
</comment>
<comment type="cofactor">
    <cofactor evidence="14">
        <name>FAD</name>
        <dbReference type="ChEBI" id="CHEBI:57692"/>
    </cofactor>
    <cofactor evidence="14">
        <name>FMN</name>
        <dbReference type="ChEBI" id="CHEBI:58210"/>
    </cofactor>
</comment>
<dbReference type="PROSITE" id="PS00086">
    <property type="entry name" value="CYTOCHROME_P450"/>
    <property type="match status" value="1"/>
</dbReference>
<dbReference type="PRINTS" id="PR00369">
    <property type="entry name" value="FLAVODOXIN"/>
</dbReference>
<dbReference type="PROSITE" id="PS00201">
    <property type="entry name" value="FLAVODOXIN"/>
    <property type="match status" value="1"/>
</dbReference>
<keyword evidence="3 14" id="KW-0349">Heme</keyword>
<dbReference type="SUPFAM" id="SSF48264">
    <property type="entry name" value="Cytochrome P450"/>
    <property type="match status" value="1"/>
</dbReference>
<dbReference type="InterPro" id="IPR036396">
    <property type="entry name" value="Cyt_P450_sf"/>
</dbReference>
<evidence type="ECO:0000256" key="9">
    <source>
        <dbReference type="ARBA" id="ARBA00023002"/>
    </source>
</evidence>
<dbReference type="Pfam" id="PF00258">
    <property type="entry name" value="Flavodoxin_1"/>
    <property type="match status" value="1"/>
</dbReference>
<dbReference type="Pfam" id="PF00175">
    <property type="entry name" value="NAD_binding_1"/>
    <property type="match status" value="1"/>
</dbReference>
<keyword evidence="10 14" id="KW-0408">Iron</keyword>
<name>A0AAX3WNV4_9BACI</name>
<evidence type="ECO:0000256" key="6">
    <source>
        <dbReference type="ARBA" id="ARBA00022723"/>
    </source>
</evidence>
<evidence type="ECO:0000256" key="2">
    <source>
        <dbReference type="ARBA" id="ARBA00022448"/>
    </source>
</evidence>
<dbReference type="InterPro" id="IPR039261">
    <property type="entry name" value="FNR_nucleotide-bd"/>
</dbReference>
<dbReference type="InterPro" id="IPR017972">
    <property type="entry name" value="Cyt_P450_CS"/>
</dbReference>
<evidence type="ECO:0000256" key="15">
    <source>
        <dbReference type="PIRSR" id="PIRSR000209-1"/>
    </source>
</evidence>
<dbReference type="GO" id="GO:0050660">
    <property type="term" value="F:flavin adenine dinucleotide binding"/>
    <property type="evidence" value="ECO:0007669"/>
    <property type="project" value="TreeGrafter"/>
</dbReference>
<dbReference type="Gene3D" id="1.20.990.10">
    <property type="entry name" value="NADPH-cytochrome p450 Reductase, Chain A, domain 3"/>
    <property type="match status" value="1"/>
</dbReference>
<dbReference type="Pfam" id="PF00067">
    <property type="entry name" value="p450"/>
    <property type="match status" value="1"/>
</dbReference>
<accession>A0AAX3WNV4</accession>
<dbReference type="EMBL" id="CP126101">
    <property type="protein sequence ID" value="WHY49380.1"/>
    <property type="molecule type" value="Genomic_DNA"/>
</dbReference>